<gene>
    <name evidence="2" type="ORF">SAMN02745172_04024</name>
</gene>
<dbReference type="RefSeq" id="WP_244530970.1">
    <property type="nucleotide sequence ID" value="NZ_FRXO01000013.1"/>
</dbReference>
<organism evidence="2 3">
    <name type="scientific">Pseudoxanthobacter soli DSM 19599</name>
    <dbReference type="NCBI Taxonomy" id="1123029"/>
    <lineage>
        <taxon>Bacteria</taxon>
        <taxon>Pseudomonadati</taxon>
        <taxon>Pseudomonadota</taxon>
        <taxon>Alphaproteobacteria</taxon>
        <taxon>Hyphomicrobiales</taxon>
        <taxon>Segnochrobactraceae</taxon>
        <taxon>Pseudoxanthobacter</taxon>
    </lineage>
</organism>
<protein>
    <submittedName>
        <fullName evidence="2">Uncharacterized NAD(P)/FAD-binding protein YdhS</fullName>
    </submittedName>
</protein>
<name>A0A1M7ZR45_9HYPH</name>
<keyword evidence="3" id="KW-1185">Reference proteome</keyword>
<dbReference type="Proteomes" id="UP000186406">
    <property type="component" value="Unassembled WGS sequence"/>
</dbReference>
<dbReference type="InterPro" id="IPR038732">
    <property type="entry name" value="HpyO/CreE_NAD-binding"/>
</dbReference>
<evidence type="ECO:0000259" key="1">
    <source>
        <dbReference type="Pfam" id="PF13454"/>
    </source>
</evidence>
<proteinExistence type="predicted"/>
<dbReference type="PANTHER" id="PTHR40254:SF1">
    <property type="entry name" value="BLR0577 PROTEIN"/>
    <property type="match status" value="1"/>
</dbReference>
<reference evidence="2 3" key="1">
    <citation type="submission" date="2016-12" db="EMBL/GenBank/DDBJ databases">
        <authorList>
            <person name="Song W.-J."/>
            <person name="Kurnit D.M."/>
        </authorList>
    </citation>
    <scope>NUCLEOTIDE SEQUENCE [LARGE SCALE GENOMIC DNA]</scope>
    <source>
        <strain evidence="2 3">DSM 19599</strain>
    </source>
</reference>
<dbReference type="AlphaFoldDB" id="A0A1M7ZR45"/>
<dbReference type="STRING" id="1123029.SAMN02745172_04024"/>
<sequence>MKTSFSPDPMETDILIIGGGFTGAAVAFHLARSAPSPSLRIAVVEPRSALGAGLAYSTDDPTHRINVPARRMSLDTSEPAHFADWLASNTSPHGDADEYALGGERFPARAVFGRYVAAHLAPLLAAGCVRHLRARAVRATAAEGGYRVVLDDGIAVRTSTLVLAASHPAPAIPEPLRAVAGRPGFYGDPYDRDALERIGPDESVLIVGTGLTMADIVASLSARGHRGRILALSRHGLRSLGHSTEAVDAFGEFALYPAETAGDLLRRVRRSVTEAAQFGVPWQAVLDRVRQQGPAIWQALPLPERLRLVRHLRTFWDIHRFRIAPQVEAALDRRVADGTLGIAAARVIAACAAPAGGLEIAIRRRGGRDVERQRFDAVIVTTGPAHAEIVRTEPMIAGLADDGVVGLDPTGLGLWTSENGRARRPGDGSVVDNLFVAGPLARGTFGELMGLPEVAAYAAFIAAQVRHRLAAHPPIAGFANRPQEPASLP</sequence>
<evidence type="ECO:0000313" key="3">
    <source>
        <dbReference type="Proteomes" id="UP000186406"/>
    </source>
</evidence>
<dbReference type="InterPro" id="IPR036188">
    <property type="entry name" value="FAD/NAD-bd_sf"/>
</dbReference>
<dbReference type="EMBL" id="FRXO01000013">
    <property type="protein sequence ID" value="SHO67347.1"/>
    <property type="molecule type" value="Genomic_DNA"/>
</dbReference>
<accession>A0A1M7ZR45</accession>
<dbReference type="InterPro" id="IPR052189">
    <property type="entry name" value="L-asp_N-monooxygenase_NS-form"/>
</dbReference>
<dbReference type="PANTHER" id="PTHR40254">
    <property type="entry name" value="BLR0577 PROTEIN"/>
    <property type="match status" value="1"/>
</dbReference>
<dbReference type="Pfam" id="PF13454">
    <property type="entry name" value="NAD_binding_9"/>
    <property type="match status" value="1"/>
</dbReference>
<dbReference type="Gene3D" id="3.50.50.60">
    <property type="entry name" value="FAD/NAD(P)-binding domain"/>
    <property type="match status" value="1"/>
</dbReference>
<dbReference type="SUPFAM" id="SSF51905">
    <property type="entry name" value="FAD/NAD(P)-binding domain"/>
    <property type="match status" value="1"/>
</dbReference>
<evidence type="ECO:0000313" key="2">
    <source>
        <dbReference type="EMBL" id="SHO67347.1"/>
    </source>
</evidence>
<feature type="domain" description="FAD-dependent urate hydroxylase HpyO/Asp monooxygenase CreE-like FAD/NAD(P)-binding" evidence="1">
    <location>
        <begin position="16"/>
        <end position="167"/>
    </location>
</feature>